<proteinExistence type="predicted"/>
<protein>
    <submittedName>
        <fullName evidence="1">Uncharacterized protein</fullName>
    </submittedName>
</protein>
<comment type="caution">
    <text evidence="1">The sequence shown here is derived from an EMBL/GenBank/DDBJ whole genome shotgun (WGS) entry which is preliminary data.</text>
</comment>
<sequence>MSKEKYEVISAAVQEVSSWDAAEALEGGLGDSSLTEPAVQMQRDSASSLQPYLSAVNNYHENMGYPGPTKGQNVSLTVKGMSSASSLQVQASKEAGEEETMRTWLLARHVLVVHAHGLGLLPVGRAETELLWACAYVVSAFVICHLRQAGGWVWELRPWESAALFFRLPYPPNPEDSEPFVLEAVHQPKSM</sequence>
<dbReference type="EMBL" id="LGRX02029793">
    <property type="protein sequence ID" value="KAK3246449.1"/>
    <property type="molecule type" value="Genomic_DNA"/>
</dbReference>
<accession>A0AAE0C281</accession>
<evidence type="ECO:0000313" key="2">
    <source>
        <dbReference type="Proteomes" id="UP001190700"/>
    </source>
</evidence>
<dbReference type="Proteomes" id="UP001190700">
    <property type="component" value="Unassembled WGS sequence"/>
</dbReference>
<organism evidence="1 2">
    <name type="scientific">Cymbomonas tetramitiformis</name>
    <dbReference type="NCBI Taxonomy" id="36881"/>
    <lineage>
        <taxon>Eukaryota</taxon>
        <taxon>Viridiplantae</taxon>
        <taxon>Chlorophyta</taxon>
        <taxon>Pyramimonadophyceae</taxon>
        <taxon>Pyramimonadales</taxon>
        <taxon>Pyramimonadaceae</taxon>
        <taxon>Cymbomonas</taxon>
    </lineage>
</organism>
<evidence type="ECO:0000313" key="1">
    <source>
        <dbReference type="EMBL" id="KAK3246449.1"/>
    </source>
</evidence>
<dbReference type="AlphaFoldDB" id="A0AAE0C281"/>
<keyword evidence="2" id="KW-1185">Reference proteome</keyword>
<name>A0AAE0C281_9CHLO</name>
<reference evidence="1 2" key="1">
    <citation type="journal article" date="2015" name="Genome Biol. Evol.">
        <title>Comparative Genomics of a Bacterivorous Green Alga Reveals Evolutionary Causalities and Consequences of Phago-Mixotrophic Mode of Nutrition.</title>
        <authorList>
            <person name="Burns J.A."/>
            <person name="Paasch A."/>
            <person name="Narechania A."/>
            <person name="Kim E."/>
        </authorList>
    </citation>
    <scope>NUCLEOTIDE SEQUENCE [LARGE SCALE GENOMIC DNA]</scope>
    <source>
        <strain evidence="1 2">PLY_AMNH</strain>
    </source>
</reference>
<gene>
    <name evidence="1" type="ORF">CYMTET_44015</name>
</gene>